<keyword evidence="1 3" id="KW-0853">WD repeat</keyword>
<keyword evidence="5" id="KW-0223">Dioxygenase</keyword>
<dbReference type="PANTHER" id="PTHR15653:SF0">
    <property type="entry name" value="CONNECTOR OF KINASE TO AP-1, ISOFORM E"/>
    <property type="match status" value="1"/>
</dbReference>
<gene>
    <name evidence="5" type="primary">ADI1_2</name>
    <name evidence="5" type="ORF">H4R20_002789</name>
</gene>
<dbReference type="InterPro" id="IPR019775">
    <property type="entry name" value="WD40_repeat_CS"/>
</dbReference>
<dbReference type="AlphaFoldDB" id="A0A9W8HZB5"/>
<feature type="compositionally biased region" description="Polar residues" evidence="4">
    <location>
        <begin position="177"/>
        <end position="192"/>
    </location>
</feature>
<dbReference type="PRINTS" id="PR00320">
    <property type="entry name" value="GPROTEINBRPT"/>
</dbReference>
<accession>A0A9W8HZB5</accession>
<evidence type="ECO:0000313" key="6">
    <source>
        <dbReference type="Proteomes" id="UP001140094"/>
    </source>
</evidence>
<dbReference type="EMBL" id="JANBUO010000493">
    <property type="protein sequence ID" value="KAJ2803701.1"/>
    <property type="molecule type" value="Genomic_DNA"/>
</dbReference>
<name>A0A9W8HZB5_9FUNG</name>
<feature type="repeat" description="WD" evidence="3">
    <location>
        <begin position="298"/>
        <end position="329"/>
    </location>
</feature>
<dbReference type="GO" id="GO:0051213">
    <property type="term" value="F:dioxygenase activity"/>
    <property type="evidence" value="ECO:0007669"/>
    <property type="project" value="UniProtKB-KW"/>
</dbReference>
<feature type="compositionally biased region" description="Basic residues" evidence="4">
    <location>
        <begin position="195"/>
        <end position="206"/>
    </location>
</feature>
<feature type="repeat" description="WD" evidence="3">
    <location>
        <begin position="245"/>
        <end position="284"/>
    </location>
</feature>
<dbReference type="InterPro" id="IPR051488">
    <property type="entry name" value="WD_repeat_striatin"/>
</dbReference>
<feature type="compositionally biased region" description="Polar residues" evidence="4">
    <location>
        <begin position="148"/>
        <end position="159"/>
    </location>
</feature>
<dbReference type="InterPro" id="IPR020472">
    <property type="entry name" value="WD40_PAC1"/>
</dbReference>
<evidence type="ECO:0000256" key="1">
    <source>
        <dbReference type="ARBA" id="ARBA00022574"/>
    </source>
</evidence>
<proteinExistence type="predicted"/>
<dbReference type="InterPro" id="IPR015943">
    <property type="entry name" value="WD40/YVTN_repeat-like_dom_sf"/>
</dbReference>
<dbReference type="InterPro" id="IPR036322">
    <property type="entry name" value="WD40_repeat_dom_sf"/>
</dbReference>
<evidence type="ECO:0000313" key="5">
    <source>
        <dbReference type="EMBL" id="KAJ2803701.1"/>
    </source>
</evidence>
<dbReference type="SUPFAM" id="SSF50978">
    <property type="entry name" value="WD40 repeat-like"/>
    <property type="match status" value="1"/>
</dbReference>
<dbReference type="PROSITE" id="PS50082">
    <property type="entry name" value="WD_REPEATS_2"/>
    <property type="match status" value="3"/>
</dbReference>
<dbReference type="PROSITE" id="PS50294">
    <property type="entry name" value="WD_REPEATS_REGION"/>
    <property type="match status" value="1"/>
</dbReference>
<keyword evidence="6" id="KW-1185">Reference proteome</keyword>
<protein>
    <submittedName>
        <fullName evidence="5">1,2-dihydroxy-3-keto-5-methylthiopentene dioxygenase</fullName>
    </submittedName>
</protein>
<feature type="region of interest" description="Disordered" evidence="4">
    <location>
        <begin position="17"/>
        <end position="48"/>
    </location>
</feature>
<sequence length="582" mass="60324">MATKHIAVLEALLREARGKSSGSRIDRSKETSAGEQRPCSGEEPVSDVTEVVEVTSDTRERSRVLLARCADEIDALLGSNDAELERSGLRRSISSLNATQQSQRQPPQQPLPSPRLNGVIESDTAYPAATTAAAGAASRDSLNMVSAQVRAATQSTEQPLTGGGTVSSHSEAAPLVNGNSNTATSAPLSQPASRPIRKISERRRRSSQASSFSEGQLTVDEIDGGRAVNNSSSSPRDGWTLSRTFTGHMDCVRAVCMRGSLVLSGGDDGMAMVWDLAQQRPSRQARGSTSDTAPTHVLRGHLAAVTSVALGAGYAYAGGLDSSIRVWQLPATPGNAALAFPLREMSGHSEAVWGLALAENASLLASVSADATCRLWSVDARHAAAPLRATLTHPSSATPTAACFVVADGSRLAAGDDAGQVLVHDVAAGAVAAVLRRRPEDSLRSARVTAVAGPPQPQQHGGSNVVAAASADGVVQLYDVRSARAVAAPGIRAYPAPGVVATALAFLPSTQQPVLVTGGSDGVVRWWDWRNPHACMHEVSAHRRKADEGVCAVDTAASVGIANTAMVASAGADAMVRIYEGG</sequence>
<evidence type="ECO:0000256" key="2">
    <source>
        <dbReference type="ARBA" id="ARBA00022737"/>
    </source>
</evidence>
<keyword evidence="5" id="KW-0560">Oxidoreductase</keyword>
<keyword evidence="2" id="KW-0677">Repeat</keyword>
<feature type="repeat" description="WD" evidence="3">
    <location>
        <begin position="345"/>
        <end position="386"/>
    </location>
</feature>
<feature type="region of interest" description="Disordered" evidence="4">
    <location>
        <begin position="96"/>
        <end position="119"/>
    </location>
</feature>
<dbReference type="Proteomes" id="UP001140094">
    <property type="component" value="Unassembled WGS sequence"/>
</dbReference>
<dbReference type="PROSITE" id="PS00678">
    <property type="entry name" value="WD_REPEATS_1"/>
    <property type="match status" value="1"/>
</dbReference>
<comment type="caution">
    <text evidence="5">The sequence shown here is derived from an EMBL/GenBank/DDBJ whole genome shotgun (WGS) entry which is preliminary data.</text>
</comment>
<feature type="region of interest" description="Disordered" evidence="4">
    <location>
        <begin position="148"/>
        <end position="241"/>
    </location>
</feature>
<feature type="compositionally biased region" description="Polar residues" evidence="4">
    <location>
        <begin position="228"/>
        <end position="241"/>
    </location>
</feature>
<dbReference type="Pfam" id="PF00400">
    <property type="entry name" value="WD40"/>
    <property type="match status" value="4"/>
</dbReference>
<evidence type="ECO:0000256" key="4">
    <source>
        <dbReference type="SAM" id="MobiDB-lite"/>
    </source>
</evidence>
<organism evidence="5 6">
    <name type="scientific">Coemansia guatemalensis</name>
    <dbReference type="NCBI Taxonomy" id="2761395"/>
    <lineage>
        <taxon>Eukaryota</taxon>
        <taxon>Fungi</taxon>
        <taxon>Fungi incertae sedis</taxon>
        <taxon>Zoopagomycota</taxon>
        <taxon>Kickxellomycotina</taxon>
        <taxon>Kickxellomycetes</taxon>
        <taxon>Kickxellales</taxon>
        <taxon>Kickxellaceae</taxon>
        <taxon>Coemansia</taxon>
    </lineage>
</organism>
<dbReference type="Gene3D" id="2.130.10.10">
    <property type="entry name" value="YVTN repeat-like/Quinoprotein amine dehydrogenase"/>
    <property type="match status" value="2"/>
</dbReference>
<evidence type="ECO:0000256" key="3">
    <source>
        <dbReference type="PROSITE-ProRule" id="PRU00221"/>
    </source>
</evidence>
<dbReference type="SMART" id="SM00320">
    <property type="entry name" value="WD40"/>
    <property type="match status" value="7"/>
</dbReference>
<dbReference type="OrthoDB" id="45256at2759"/>
<dbReference type="PANTHER" id="PTHR15653">
    <property type="entry name" value="STRIATIN"/>
    <property type="match status" value="1"/>
</dbReference>
<feature type="compositionally biased region" description="Basic and acidic residues" evidence="4">
    <location>
        <begin position="17"/>
        <end position="32"/>
    </location>
</feature>
<dbReference type="InterPro" id="IPR001680">
    <property type="entry name" value="WD40_rpt"/>
</dbReference>
<reference evidence="5" key="1">
    <citation type="submission" date="2022-07" db="EMBL/GenBank/DDBJ databases">
        <title>Phylogenomic reconstructions and comparative analyses of Kickxellomycotina fungi.</title>
        <authorList>
            <person name="Reynolds N.K."/>
            <person name="Stajich J.E."/>
            <person name="Barry K."/>
            <person name="Grigoriev I.V."/>
            <person name="Crous P."/>
            <person name="Smith M.E."/>
        </authorList>
    </citation>
    <scope>NUCLEOTIDE SEQUENCE</scope>
    <source>
        <strain evidence="5">NRRL 1565</strain>
    </source>
</reference>